<evidence type="ECO:0000256" key="3">
    <source>
        <dbReference type="ARBA" id="ARBA00022679"/>
    </source>
</evidence>
<evidence type="ECO:0000256" key="14">
    <source>
        <dbReference type="SAM" id="MobiDB-lite"/>
    </source>
</evidence>
<dbReference type="InterPro" id="IPR019475">
    <property type="entry name" value="DNA_primase_DnaB-bd"/>
</dbReference>
<dbReference type="Gene3D" id="3.90.580.10">
    <property type="entry name" value="Zinc finger, CHC2-type domain"/>
    <property type="match status" value="1"/>
</dbReference>
<dbReference type="InterPro" id="IPR036977">
    <property type="entry name" value="DNA_primase_Znf_CHC2"/>
</dbReference>
<keyword evidence="17" id="KW-1185">Reference proteome</keyword>
<comment type="cofactor">
    <cofactor evidence="12 13">
        <name>Zn(2+)</name>
        <dbReference type="ChEBI" id="CHEBI:29105"/>
    </cofactor>
    <text evidence="12 13">Binds 1 zinc ion per monomer.</text>
</comment>
<dbReference type="InterPro" id="IPR006171">
    <property type="entry name" value="TOPRIM_dom"/>
</dbReference>
<dbReference type="Pfam" id="PF13662">
    <property type="entry name" value="Toprim_4"/>
    <property type="match status" value="1"/>
</dbReference>
<dbReference type="InterPro" id="IPR037068">
    <property type="entry name" value="DNA_primase_core_N_sf"/>
</dbReference>
<dbReference type="Gene3D" id="3.40.1360.10">
    <property type="match status" value="1"/>
</dbReference>
<comment type="domain">
    <text evidence="12">Contains an N-terminal zinc-binding domain, a central core domain that contains the primase activity, and a C-terminal DnaB-binding domain.</text>
</comment>
<comment type="caution">
    <text evidence="16">The sequence shown here is derived from an EMBL/GenBank/DDBJ whole genome shotgun (WGS) entry which is preliminary data.</text>
</comment>
<sequence>MPGRIRSEDVEAVREQVRLDEVVGEYVTLKPAGAGSLKGLCPFHDERSPSFHVRPAVGFYKCFGCGAGGDVFRFLQELDHLTFPEAVERLAQRAGVQLRYEEGSGGPRRQDVGARQRMLDAHRVTAEFFAEQLGSPGARVARRFLAERGFDRAAAEQFGAGFAPEGWDVLLKHLRGKGFSDGELATAGLVSRAQAGDRVYDRFRGRLVWPIRDVAGATIGFGARRLLESDQGPKYLNTPQTPLYDKSSVLYGLDLAKREIARRRQVVFVEGYTDVMACHLSGVPTAVATCGTAFGPEHIRSVRRLLMDDDAFRGEVVFTFDGDEAGRKAALRAFEEDQRFTASTFVAVEPGGLDPCDLRLERGPEAVADLVSSRVPLFEFALRSTLERFDLDAAEGRVQAMRAAAPVVAGIKDPALRPEYARRLSGWLGMDVEEVRRAVGAAGRAPAAPAGRSSASHGEGQGRGRGGRGAPEQAPREVHAPAPDPRDPVVRLERELLQAVLQAPSDVDAARFDALPADAFAVPVHRAVHEVVRAVGGLAAAGGGGWTGRVRETAGESLQPYVEELAVAPMALRPGEGAGRLAAAALRELELRGLMREAGEVTGRAQRAEASGDAEAAAGLWARAAALTAALQRLRAESA</sequence>
<dbReference type="Proteomes" id="UP001387100">
    <property type="component" value="Unassembled WGS sequence"/>
</dbReference>
<evidence type="ECO:0000256" key="8">
    <source>
        <dbReference type="ARBA" id="ARBA00022833"/>
    </source>
</evidence>
<keyword evidence="5 12" id="KW-0235">DNA replication</keyword>
<evidence type="ECO:0000313" key="16">
    <source>
        <dbReference type="EMBL" id="MEJ5945702.1"/>
    </source>
</evidence>
<keyword evidence="4 12" id="KW-0548">Nucleotidyltransferase</keyword>
<dbReference type="PROSITE" id="PS50880">
    <property type="entry name" value="TOPRIM"/>
    <property type="match status" value="1"/>
</dbReference>
<accession>A0ABU8RKS5</accession>
<dbReference type="EC" id="2.7.7.101" evidence="12"/>
<evidence type="ECO:0000256" key="12">
    <source>
        <dbReference type="HAMAP-Rule" id="MF_00974"/>
    </source>
</evidence>
<comment type="similarity">
    <text evidence="12 13">Belongs to the DnaG primase family.</text>
</comment>
<dbReference type="CDD" id="cd03364">
    <property type="entry name" value="TOPRIM_DnaG_primases"/>
    <property type="match status" value="1"/>
</dbReference>
<evidence type="ECO:0000256" key="10">
    <source>
        <dbReference type="ARBA" id="ARBA00023125"/>
    </source>
</evidence>
<dbReference type="PANTHER" id="PTHR30313:SF2">
    <property type="entry name" value="DNA PRIMASE"/>
    <property type="match status" value="1"/>
</dbReference>
<dbReference type="PANTHER" id="PTHR30313">
    <property type="entry name" value="DNA PRIMASE"/>
    <property type="match status" value="1"/>
</dbReference>
<feature type="zinc finger region" description="CHC2-type" evidence="12">
    <location>
        <begin position="41"/>
        <end position="65"/>
    </location>
</feature>
<dbReference type="InterPro" id="IPR013264">
    <property type="entry name" value="DNAG_N"/>
</dbReference>
<organism evidence="16 17">
    <name type="scientific">Pseudokineococcus basanitobsidens</name>
    <dbReference type="NCBI Taxonomy" id="1926649"/>
    <lineage>
        <taxon>Bacteria</taxon>
        <taxon>Bacillati</taxon>
        <taxon>Actinomycetota</taxon>
        <taxon>Actinomycetes</taxon>
        <taxon>Kineosporiales</taxon>
        <taxon>Kineosporiaceae</taxon>
        <taxon>Pseudokineococcus</taxon>
    </lineage>
</organism>
<dbReference type="InterPro" id="IPR013173">
    <property type="entry name" value="DNA_primase_DnaG_DnaB-bd_dom"/>
</dbReference>
<dbReference type="NCBIfam" id="TIGR01391">
    <property type="entry name" value="dnaG"/>
    <property type="match status" value="1"/>
</dbReference>
<keyword evidence="7 12" id="KW-0863">Zinc-finger</keyword>
<feature type="region of interest" description="Disordered" evidence="14">
    <location>
        <begin position="443"/>
        <end position="487"/>
    </location>
</feature>
<keyword evidence="2 12" id="KW-0639">Primosome</keyword>
<keyword evidence="1 12" id="KW-0240">DNA-directed RNA polymerase</keyword>
<dbReference type="InterPro" id="IPR006295">
    <property type="entry name" value="DNA_primase_DnaG"/>
</dbReference>
<dbReference type="HAMAP" id="MF_00974">
    <property type="entry name" value="DNA_primase_DnaG"/>
    <property type="match status" value="1"/>
</dbReference>
<dbReference type="SUPFAM" id="SSF57783">
    <property type="entry name" value="Zinc beta-ribbon"/>
    <property type="match status" value="1"/>
</dbReference>
<evidence type="ECO:0000256" key="9">
    <source>
        <dbReference type="ARBA" id="ARBA00022842"/>
    </source>
</evidence>
<evidence type="ECO:0000256" key="13">
    <source>
        <dbReference type="PIRNR" id="PIRNR002811"/>
    </source>
</evidence>
<feature type="compositionally biased region" description="Gly residues" evidence="14">
    <location>
        <begin position="459"/>
        <end position="469"/>
    </location>
</feature>
<evidence type="ECO:0000259" key="15">
    <source>
        <dbReference type="PROSITE" id="PS50880"/>
    </source>
</evidence>
<reference evidence="16 17" key="1">
    <citation type="journal article" date="2017" name="Int. J. Syst. Evol. Microbiol.">
        <title>Pseudokineococcus basanitobsidens sp. nov., isolated from volcanic rock.</title>
        <authorList>
            <person name="Lee D.W."/>
            <person name="Park M.Y."/>
            <person name="Kim J.J."/>
            <person name="Kim B.S."/>
        </authorList>
    </citation>
    <scope>NUCLEOTIDE SEQUENCE [LARGE SCALE GENOMIC DNA]</scope>
    <source>
        <strain evidence="16 17">DSM 103726</strain>
    </source>
</reference>
<comment type="function">
    <text evidence="12 13">RNA polymerase that catalyzes the synthesis of short RNA molecules used as primers for DNA polymerase during DNA replication.</text>
</comment>
<dbReference type="SUPFAM" id="SSF56731">
    <property type="entry name" value="DNA primase core"/>
    <property type="match status" value="1"/>
</dbReference>
<dbReference type="InterPro" id="IPR002694">
    <property type="entry name" value="Znf_CHC2"/>
</dbReference>
<keyword evidence="9" id="KW-0460">Magnesium</keyword>
<evidence type="ECO:0000256" key="5">
    <source>
        <dbReference type="ARBA" id="ARBA00022705"/>
    </source>
</evidence>
<dbReference type="Pfam" id="PF10410">
    <property type="entry name" value="DnaB_bind"/>
    <property type="match status" value="1"/>
</dbReference>
<dbReference type="EMBL" id="JBBIAA010000010">
    <property type="protein sequence ID" value="MEJ5945702.1"/>
    <property type="molecule type" value="Genomic_DNA"/>
</dbReference>
<dbReference type="Pfam" id="PF08278">
    <property type="entry name" value="DnaG_DnaB_bind"/>
    <property type="match status" value="1"/>
</dbReference>
<evidence type="ECO:0000256" key="11">
    <source>
        <dbReference type="ARBA" id="ARBA00023163"/>
    </source>
</evidence>
<protein>
    <recommendedName>
        <fullName evidence="12 13">DNA primase</fullName>
        <ecNumber evidence="12">2.7.7.101</ecNumber>
    </recommendedName>
</protein>
<dbReference type="InterPro" id="IPR034151">
    <property type="entry name" value="TOPRIM_DnaG_bac"/>
</dbReference>
<evidence type="ECO:0000256" key="7">
    <source>
        <dbReference type="ARBA" id="ARBA00022771"/>
    </source>
</evidence>
<keyword evidence="3 12" id="KW-0808">Transferase</keyword>
<gene>
    <name evidence="12 16" type="primary">dnaG</name>
    <name evidence="16" type="ORF">WDZ17_10415</name>
</gene>
<feature type="compositionally biased region" description="Low complexity" evidence="14">
    <location>
        <begin position="443"/>
        <end position="458"/>
    </location>
</feature>
<keyword evidence="8 12" id="KW-0862">Zinc</keyword>
<dbReference type="RefSeq" id="WP_339575086.1">
    <property type="nucleotide sequence ID" value="NZ_JBBIAA010000010.1"/>
</dbReference>
<evidence type="ECO:0000256" key="1">
    <source>
        <dbReference type="ARBA" id="ARBA00022478"/>
    </source>
</evidence>
<feature type="domain" description="Toprim" evidence="15">
    <location>
        <begin position="264"/>
        <end position="350"/>
    </location>
</feature>
<evidence type="ECO:0000313" key="17">
    <source>
        <dbReference type="Proteomes" id="UP001387100"/>
    </source>
</evidence>
<keyword evidence="6 12" id="KW-0479">Metal-binding</keyword>
<dbReference type="SMART" id="SM00493">
    <property type="entry name" value="TOPRIM"/>
    <property type="match status" value="1"/>
</dbReference>
<dbReference type="InterPro" id="IPR050219">
    <property type="entry name" value="DnaG_primase"/>
</dbReference>
<dbReference type="InterPro" id="IPR030846">
    <property type="entry name" value="DnaG_bac"/>
</dbReference>
<evidence type="ECO:0000256" key="4">
    <source>
        <dbReference type="ARBA" id="ARBA00022695"/>
    </source>
</evidence>
<dbReference type="Pfam" id="PF08275">
    <property type="entry name" value="DNAG_N"/>
    <property type="match status" value="1"/>
</dbReference>
<dbReference type="Gene3D" id="3.90.980.10">
    <property type="entry name" value="DNA primase, catalytic core, N-terminal domain"/>
    <property type="match status" value="1"/>
</dbReference>
<comment type="catalytic activity">
    <reaction evidence="12">
        <text>ssDNA + n NTP = ssDNA/pppN(pN)n-1 hybrid + (n-1) diphosphate.</text>
        <dbReference type="EC" id="2.7.7.101"/>
    </reaction>
</comment>
<dbReference type="SMART" id="SM00400">
    <property type="entry name" value="ZnF_CHCC"/>
    <property type="match status" value="1"/>
</dbReference>
<dbReference type="PIRSF" id="PIRSF002811">
    <property type="entry name" value="DnaG"/>
    <property type="match status" value="1"/>
</dbReference>
<dbReference type="Pfam" id="PF01807">
    <property type="entry name" value="Zn_ribbon_DnaG"/>
    <property type="match status" value="1"/>
</dbReference>
<keyword evidence="11 12" id="KW-0804">Transcription</keyword>
<feature type="compositionally biased region" description="Basic and acidic residues" evidence="14">
    <location>
        <begin position="474"/>
        <end position="487"/>
    </location>
</feature>
<name>A0ABU8RKS5_9ACTN</name>
<evidence type="ECO:0000256" key="2">
    <source>
        <dbReference type="ARBA" id="ARBA00022515"/>
    </source>
</evidence>
<evidence type="ECO:0000256" key="6">
    <source>
        <dbReference type="ARBA" id="ARBA00022723"/>
    </source>
</evidence>
<keyword evidence="10 12" id="KW-0238">DNA-binding</keyword>
<proteinExistence type="inferred from homology"/>
<comment type="subunit">
    <text evidence="12">Monomer. Interacts with DnaB.</text>
</comment>